<dbReference type="Proteomes" id="UP001444661">
    <property type="component" value="Unassembled WGS sequence"/>
</dbReference>
<evidence type="ECO:0000259" key="1">
    <source>
        <dbReference type="Pfam" id="PF10441"/>
    </source>
</evidence>
<dbReference type="Pfam" id="PF10441">
    <property type="entry name" value="Urb2"/>
    <property type="match status" value="1"/>
</dbReference>
<name>A0ABR1RVU5_9PEZI</name>
<feature type="domain" description="Nucleolar 27S pre-rRNA processing Urb2/Npa2 C-terminal" evidence="1">
    <location>
        <begin position="1127"/>
        <end position="1356"/>
    </location>
</feature>
<dbReference type="PANTHER" id="PTHR15682:SF2">
    <property type="entry name" value="UNHEALTHY RIBOSOME BIOGENESIS PROTEIN 2 HOMOLOG"/>
    <property type="match status" value="1"/>
</dbReference>
<proteinExistence type="predicted"/>
<dbReference type="InterPro" id="IPR052609">
    <property type="entry name" value="Ribosome_Biogenesis_Reg"/>
</dbReference>
<accession>A0ABR1RVU5</accession>
<gene>
    <name evidence="2" type="ORF">PG993_012760</name>
</gene>
<comment type="caution">
    <text evidence="2">The sequence shown here is derived from an EMBL/GenBank/DDBJ whole genome shotgun (WGS) entry which is preliminary data.</text>
</comment>
<protein>
    <submittedName>
        <fullName evidence="2">Nucleolar pre-ribosomal-associated protein 2</fullName>
    </submittedName>
</protein>
<evidence type="ECO:0000313" key="2">
    <source>
        <dbReference type="EMBL" id="KAK8021993.1"/>
    </source>
</evidence>
<keyword evidence="3" id="KW-1185">Reference proteome</keyword>
<dbReference type="InterPro" id="IPR018849">
    <property type="entry name" value="Urb2/Npa2_C"/>
</dbReference>
<organism evidence="2 3">
    <name type="scientific">Apiospora rasikravindrae</name>
    <dbReference type="NCBI Taxonomy" id="990691"/>
    <lineage>
        <taxon>Eukaryota</taxon>
        <taxon>Fungi</taxon>
        <taxon>Dikarya</taxon>
        <taxon>Ascomycota</taxon>
        <taxon>Pezizomycotina</taxon>
        <taxon>Sordariomycetes</taxon>
        <taxon>Xylariomycetidae</taxon>
        <taxon>Amphisphaeriales</taxon>
        <taxon>Apiosporaceae</taxon>
        <taxon>Apiospora</taxon>
    </lineage>
</organism>
<sequence>MAKGEDQNERYLALIKCARSLDQDTTQPLNDKIDNLWHLISAAKAGSFHAAEEIGMRWLLKQMDGSTDAAEQVRRYPFTWTILGYLFDRIPLFSLSRIFIERRFLSVLQQAAKDLAAPHKPQPDSDVVMVDGDNKAAKKSKKRKRESVAAATFDLEKLRTPDLCVKSAAELFGALAKLLSLLDAAPSQLAEEVTIGAEHVKSLFRVPASESKELVAPLLAICRRVSAAVWELRAARKEDATDFASSLFSTCCTLMNKLDGLALDAQRQPIDPVAHKWLWEASQLVMKNLVSPAKAAFSNSDNGSLAIPTIALASAGRNIAICVEVLWQRAAETRHSDDPLAKKDFALWTQGVFAFLLQSLEEAEAADKAIISRMLNIAIFTNSSIESATTRRICTEYALKDGTDWPLVAKTVQCEPDLFVMDSELRAILLAQVQTVSRSDGPVSDVVVTETLVPLMQAFSRLRDLPGFVHIWHAQLTQVENESKAALDKSTWADSRLRNEFAQIMQNSLSTTQVLNLIDWLSSQDAGPGALLIICDALAESITQEDFTKAVGSKLVDMVSKEPVDKKFSADIRGLKFRVVGKTITWLSSKEVQQIWADINSEIKKILKKGPLAGADTYEAFKCIGEFCLATYPDGPDNAEVTKIGCLSLPRLNAEIEDHSDLATLPYFLDYVKVVLGEYALLLQSSDNKTNGLNSNILLLLKALRGFLRAGVEETPRIISIIRNFLKDDFVSDAHDSASHLFLTEILRDLDDACDVCPWTKDESKTDLTLLLMFPIEYLSKECRKRVMSSWFKWKDQISDHLSSSVEYAELVMSVLVRVSIQPTFYNDMKFSDIADFGLRLSSKSANILAGLGKLTELTVGHMVDTAGPAAAPYVAGISTYAQDLNVSETEDTRVHLVLLQSAMLALKRRNQGKSTKAFNADALVQKQRTIIEQSLTRFASDWKKKEDKTDQGKLAGLDLALDASEMIKEEIAAQPIELPSKTLKRLSEASLKLCADGNSTGWKLRTFLTWNHNAAEDLEEFVKEQSAAAAGLGDDEEAISTFVDAATNGFDTAKKLELLQHLTGNHELWNDSSAVCLIVHRIVNTIPSSAKSSTSGSDSSVDLATVYNSLALLLAKTKSPKQFEDISRTMVDLLEKHAAAMSQSNIDFTLSSIARICSPEGPQLEKGPRVTGEVFTQLYDLVAAIIRRHRTRLRGHHHLLVTILQALLRVLLADPALRSSSKHPTTTSFLYPPWLDEPLRAHHAAKLTRLLTLLCEPSNAALASSSTKKHKSALDSAKDTAKREVGQHVFRVVLLYIKLQLERGDVPRDVRAALEPGMFSVLSVTPDGGRRILNESMDASGRVIFRRMFAEYSKSVRRNQSV</sequence>
<reference evidence="2 3" key="1">
    <citation type="submission" date="2023-01" db="EMBL/GenBank/DDBJ databases">
        <title>Analysis of 21 Apiospora genomes using comparative genomics revels a genus with tremendous synthesis potential of carbohydrate active enzymes and secondary metabolites.</title>
        <authorList>
            <person name="Sorensen T."/>
        </authorList>
    </citation>
    <scope>NUCLEOTIDE SEQUENCE [LARGE SCALE GENOMIC DNA]</scope>
    <source>
        <strain evidence="2 3">CBS 33761</strain>
    </source>
</reference>
<evidence type="ECO:0000313" key="3">
    <source>
        <dbReference type="Proteomes" id="UP001444661"/>
    </source>
</evidence>
<dbReference type="PANTHER" id="PTHR15682">
    <property type="entry name" value="UNHEALTHY RIBOSOME BIOGENESIS PROTEIN 2 HOMOLOG"/>
    <property type="match status" value="1"/>
</dbReference>
<dbReference type="EMBL" id="JAQQWK010000012">
    <property type="protein sequence ID" value="KAK8021993.1"/>
    <property type="molecule type" value="Genomic_DNA"/>
</dbReference>